<evidence type="ECO:0000259" key="1">
    <source>
        <dbReference type="PROSITE" id="PS51742"/>
    </source>
</evidence>
<keyword evidence="3" id="KW-1185">Reference proteome</keyword>
<dbReference type="CDD" id="cd11378">
    <property type="entry name" value="DUF296"/>
    <property type="match status" value="1"/>
</dbReference>
<dbReference type="SUPFAM" id="SSF117856">
    <property type="entry name" value="AF0104/ALDC/Ptd012-like"/>
    <property type="match status" value="1"/>
</dbReference>
<dbReference type="GO" id="GO:0005634">
    <property type="term" value="C:nucleus"/>
    <property type="evidence" value="ECO:0007669"/>
    <property type="project" value="TreeGrafter"/>
</dbReference>
<dbReference type="PROSITE" id="PS51742">
    <property type="entry name" value="PPC"/>
    <property type="match status" value="1"/>
</dbReference>
<reference evidence="2" key="1">
    <citation type="journal article" date="2022" name="Front. Genet.">
        <title>Chromosome-Scale Assembly of the Dendrobium nobile Genome Provides Insights Into the Molecular Mechanism of the Biosynthesis of the Medicinal Active Ingredient of Dendrobium.</title>
        <authorList>
            <person name="Xu Q."/>
            <person name="Niu S.-C."/>
            <person name="Li K.-L."/>
            <person name="Zheng P.-J."/>
            <person name="Zhang X.-J."/>
            <person name="Jia Y."/>
            <person name="Liu Y."/>
            <person name="Niu Y.-X."/>
            <person name="Yu L.-H."/>
            <person name="Chen D.-F."/>
            <person name="Zhang G.-Q."/>
        </authorList>
    </citation>
    <scope>NUCLEOTIDE SEQUENCE</scope>
    <source>
        <tissue evidence="2">Leaf</tissue>
    </source>
</reference>
<dbReference type="GO" id="GO:0003680">
    <property type="term" value="F:minor groove of adenine-thymine-rich DNA binding"/>
    <property type="evidence" value="ECO:0007669"/>
    <property type="project" value="InterPro"/>
</dbReference>
<comment type="caution">
    <text evidence="2">The sequence shown here is derived from an EMBL/GenBank/DDBJ whole genome shotgun (WGS) entry which is preliminary data.</text>
</comment>
<protein>
    <recommendedName>
        <fullName evidence="1">PPC domain-containing protein</fullName>
    </recommendedName>
</protein>
<dbReference type="PANTHER" id="PTHR31100:SF69">
    <property type="entry name" value="AT-HOOK MOTIF NUCLEAR-LOCALIZED PROTEIN 17-RELATED"/>
    <property type="match status" value="1"/>
</dbReference>
<dbReference type="OrthoDB" id="1102824at2759"/>
<evidence type="ECO:0000313" key="3">
    <source>
        <dbReference type="Proteomes" id="UP000829196"/>
    </source>
</evidence>
<dbReference type="InterPro" id="IPR014476">
    <property type="entry name" value="AHL15-29"/>
</dbReference>
<dbReference type="Gene3D" id="3.30.1330.80">
    <property type="entry name" value="Hypothetical protein, similar to alpha- acetolactate decarboxylase, domain 2"/>
    <property type="match status" value="1"/>
</dbReference>
<gene>
    <name evidence="2" type="ORF">KFK09_013720</name>
</gene>
<sequence>MSTFCNGANVAAGKRKRGRPPGMKNKPTFPVAACTPDAASLHPHVLEIPAGGDVAETIAAFARGCRIFGVCVLSASGRIAAAVLWEATPYPSTITFQGSFDLLSMTATFLPGRSEGSLAVTLAAPQGQVLGGVVAGPVVAAGNVVVVAATFASPSFRSFDAINKTSASILPVFGGEEWREKSSPADTCETEKSDGHMLEKYVEELEQCLVMSPAVDGFLIGDGRSEENTGLDTAGLAVYGNTSENYLKELESCLELQAEVGGASSGFGGGAEENITGLEGYGGGTWEGNCFEEHYPDLQMVVGGAFEGSHDCCGELISMDAFSVSGACLPPLY</sequence>
<dbReference type="EMBL" id="JAGYWB010000010">
    <property type="protein sequence ID" value="KAI0507594.1"/>
    <property type="molecule type" value="Genomic_DNA"/>
</dbReference>
<dbReference type="PANTHER" id="PTHR31100">
    <property type="entry name" value="AT-HOOK MOTIF NUCLEAR-LOCALIZED PROTEIN 15"/>
    <property type="match status" value="1"/>
</dbReference>
<evidence type="ECO:0000313" key="2">
    <source>
        <dbReference type="EMBL" id="KAI0507594.1"/>
    </source>
</evidence>
<dbReference type="AlphaFoldDB" id="A0A8T3B9Q2"/>
<dbReference type="GO" id="GO:0003700">
    <property type="term" value="F:DNA-binding transcription factor activity"/>
    <property type="evidence" value="ECO:0007669"/>
    <property type="project" value="TreeGrafter"/>
</dbReference>
<dbReference type="InterPro" id="IPR005175">
    <property type="entry name" value="PPC_dom"/>
</dbReference>
<dbReference type="Proteomes" id="UP000829196">
    <property type="component" value="Unassembled WGS sequence"/>
</dbReference>
<proteinExistence type="predicted"/>
<accession>A0A8T3B9Q2</accession>
<dbReference type="Pfam" id="PF03479">
    <property type="entry name" value="PCC"/>
    <property type="match status" value="1"/>
</dbReference>
<organism evidence="2 3">
    <name type="scientific">Dendrobium nobile</name>
    <name type="common">Orchid</name>
    <dbReference type="NCBI Taxonomy" id="94219"/>
    <lineage>
        <taxon>Eukaryota</taxon>
        <taxon>Viridiplantae</taxon>
        <taxon>Streptophyta</taxon>
        <taxon>Embryophyta</taxon>
        <taxon>Tracheophyta</taxon>
        <taxon>Spermatophyta</taxon>
        <taxon>Magnoliopsida</taxon>
        <taxon>Liliopsida</taxon>
        <taxon>Asparagales</taxon>
        <taxon>Orchidaceae</taxon>
        <taxon>Epidendroideae</taxon>
        <taxon>Malaxideae</taxon>
        <taxon>Dendrobiinae</taxon>
        <taxon>Dendrobium</taxon>
    </lineage>
</organism>
<dbReference type="SMR" id="A0A8T3B9Q2"/>
<feature type="domain" description="PPC" evidence="1">
    <location>
        <begin position="38"/>
        <end position="176"/>
    </location>
</feature>
<name>A0A8T3B9Q2_DENNO</name>